<evidence type="ECO:0000259" key="7">
    <source>
        <dbReference type="PROSITE" id="PS51408"/>
    </source>
</evidence>
<feature type="active site" evidence="3">
    <location>
        <position position="122"/>
    </location>
</feature>
<dbReference type="Pfam" id="PF00405">
    <property type="entry name" value="Transferrin"/>
    <property type="match status" value="2"/>
</dbReference>
<dbReference type="InterPro" id="IPR016357">
    <property type="entry name" value="Transferrin"/>
</dbReference>
<feature type="disulfide bond" evidence="5">
    <location>
        <begin position="293"/>
        <end position="307"/>
    </location>
</feature>
<feature type="active site" description="Nucleophile" evidence="3">
    <location>
        <position position="321"/>
    </location>
</feature>
<feature type="disulfide bond" evidence="5">
    <location>
        <begin position="61"/>
        <end position="95"/>
    </location>
</feature>
<dbReference type="PROSITE" id="PS51408">
    <property type="entry name" value="TRANSFERRIN_LIKE_4"/>
    <property type="match status" value="2"/>
</dbReference>
<evidence type="ECO:0000256" key="3">
    <source>
        <dbReference type="PIRSR" id="PIRSR002549-1"/>
    </source>
</evidence>
<dbReference type="PANTHER" id="PTHR11485">
    <property type="entry name" value="TRANSFERRIN"/>
    <property type="match status" value="1"/>
</dbReference>
<dbReference type="EMBL" id="JAUDFV010000110">
    <property type="protein sequence ID" value="KAL2730813.1"/>
    <property type="molecule type" value="Genomic_DNA"/>
</dbReference>
<evidence type="ECO:0000256" key="6">
    <source>
        <dbReference type="SAM" id="Phobius"/>
    </source>
</evidence>
<evidence type="ECO:0000256" key="2">
    <source>
        <dbReference type="ARBA" id="ARBA00023157"/>
    </source>
</evidence>
<feature type="domain" description="Transferrin-like" evidence="7">
    <location>
        <begin position="421"/>
        <end position="740"/>
    </location>
</feature>
<dbReference type="InterPro" id="IPR001156">
    <property type="entry name" value="Transferrin-like_dom"/>
</dbReference>
<dbReference type="CDD" id="cd13529">
    <property type="entry name" value="PBP2_transferrin"/>
    <property type="match status" value="1"/>
</dbReference>
<dbReference type="Proteomes" id="UP001607302">
    <property type="component" value="Unassembled WGS sequence"/>
</dbReference>
<keyword evidence="6" id="KW-0472">Membrane</keyword>
<feature type="binding site" evidence="4">
    <location>
        <position position="529"/>
    </location>
    <ligand>
        <name>hydrogencarbonate</name>
        <dbReference type="ChEBI" id="CHEBI:17544"/>
        <label>1</label>
    </ligand>
</feature>
<evidence type="ECO:0000256" key="4">
    <source>
        <dbReference type="PIRSR" id="PIRSR002549-2"/>
    </source>
</evidence>
<feature type="binding site" evidence="4">
    <location>
        <position position="535"/>
    </location>
    <ligand>
        <name>hydrogencarbonate</name>
        <dbReference type="ChEBI" id="CHEBI:17544"/>
        <label>1</label>
    </ligand>
</feature>
<feature type="domain" description="Transferrin-like" evidence="7">
    <location>
        <begin position="58"/>
        <end position="382"/>
    </location>
</feature>
<dbReference type="Gene3D" id="3.40.190.10">
    <property type="entry name" value="Periplasmic binding protein-like II"/>
    <property type="match status" value="3"/>
</dbReference>
<feature type="disulfide bond" evidence="5">
    <location>
        <begin position="641"/>
        <end position="654"/>
    </location>
</feature>
<keyword evidence="2 5" id="KW-1015">Disulfide bond</keyword>
<feature type="disulfide bond" evidence="5">
    <location>
        <begin position="434"/>
        <end position="452"/>
    </location>
</feature>
<sequence>MKIAHRDLSVTLRQREAVSHAGERESAIMNVRSIFYHIFFYVVIFALNECDVVYAEKLKICVVESVNTNKTINKICPNIKIFPFQCVIAKDRFDCLRQLTTGDADITLLQAEDLLAASMYNKYSFLVTHELRLFSEAKQQFEMVALVRRNINNMWDAKEKRFCHPGFETTDTYTKALSMYFENWIIPKECDPEKTLLENRVARLSDYFEAACIAGPWIADATFDTKLKSKYKNLCSLCDNSASCYTGDKYYGRDGAILCLTDNVGDIAWVRLDDVLQYFKNFEVNKDDYAYLCPDGMTRSAKTDNPCIWLRQPWPVIVARSKIAEMAVNMIDLTINSKNIWKNTLQDLLAPYHSTFVKTELLETPTDYLRRCNACVKRRTKKIVNIVFYRCNKSVYLLFPIEDPGFLSANDRATCQPSRRVRWCVSSNIEDQKCRWLREASFVYGIEPVISCVQESSRISCLEAIRDQRADIFVSKPEERLEVSKKGLKPILQVTSNKKNDLNRIVAIVKNNSVFKSFKDLKGAKACFTGYESIGWNSFVTIMKNISKDNWDRSSVEAVGNFLGESCVPGILFVKNTNVPRNLYSLCATDVNVDDDINTFSCLTSDRADVVFVNLKNIRKEINISNTESSNLINEKYRILCIKETETGKEEEMCSLTWTTLAAVVAHENITDLRHNEIYSMLLSMDQLFGTNTNGYTRAFSLYETYDNHRNVIFPAHGKCNDLNEIDGSPLLFKAITPICDSPEESQHLQLEVSKIQRIRNYDDIVEEIMLQSTYNSAQNWNSCFDKINLLGLLIFIALFILN</sequence>
<dbReference type="PANTHER" id="PTHR11485:SF54">
    <property type="entry name" value="TRANSFERRIN"/>
    <property type="match status" value="1"/>
</dbReference>
<keyword evidence="6" id="KW-1133">Transmembrane helix</keyword>
<dbReference type="AlphaFoldDB" id="A0ABD2BDI5"/>
<feature type="disulfide bond" evidence="5">
    <location>
        <begin position="163"/>
        <end position="259"/>
    </location>
</feature>
<feature type="transmembrane region" description="Helical" evidence="6">
    <location>
        <begin position="34"/>
        <end position="55"/>
    </location>
</feature>
<evidence type="ECO:0000256" key="1">
    <source>
        <dbReference type="ARBA" id="ARBA00022737"/>
    </source>
</evidence>
<dbReference type="SUPFAM" id="SSF53850">
    <property type="entry name" value="Periplasmic binding protein-like II"/>
    <property type="match status" value="2"/>
</dbReference>
<reference evidence="8 9" key="1">
    <citation type="journal article" date="2024" name="Ann. Entomol. Soc. Am.">
        <title>Genomic analyses of the southern and eastern yellowjacket wasps (Hymenoptera: Vespidae) reveal evolutionary signatures of social life.</title>
        <authorList>
            <person name="Catto M.A."/>
            <person name="Caine P.B."/>
            <person name="Orr S.E."/>
            <person name="Hunt B.G."/>
            <person name="Goodisman M.A.D."/>
        </authorList>
    </citation>
    <scope>NUCLEOTIDE SEQUENCE [LARGE SCALE GENOMIC DNA]</scope>
    <source>
        <strain evidence="8">233</strain>
        <tissue evidence="8">Head and thorax</tissue>
    </source>
</reference>
<feature type="disulfide bond" evidence="5">
    <location>
        <begin position="212"/>
        <end position="238"/>
    </location>
</feature>
<name>A0ABD2BDI5_VESSQ</name>
<feature type="disulfide bond" evidence="5">
    <location>
        <begin position="527"/>
        <end position="602"/>
    </location>
</feature>
<evidence type="ECO:0000313" key="8">
    <source>
        <dbReference type="EMBL" id="KAL2730813.1"/>
    </source>
</evidence>
<comment type="caution">
    <text evidence="8">The sequence shown here is derived from an EMBL/GenBank/DDBJ whole genome shotgun (WGS) entry which is preliminary data.</text>
</comment>
<protein>
    <submittedName>
        <fullName evidence="8">Transferrin-like isoform X1</fullName>
    </submittedName>
</protein>
<accession>A0ABD2BDI5</accession>
<evidence type="ECO:0000256" key="5">
    <source>
        <dbReference type="PIRSR" id="PIRSR002549-4"/>
    </source>
</evidence>
<gene>
    <name evidence="8" type="ORF">V1478_005226</name>
</gene>
<proteinExistence type="predicted"/>
<keyword evidence="6" id="KW-0812">Transmembrane</keyword>
<evidence type="ECO:0000313" key="9">
    <source>
        <dbReference type="Proteomes" id="UP001607302"/>
    </source>
</evidence>
<organism evidence="8 9">
    <name type="scientific">Vespula squamosa</name>
    <name type="common">Southern yellow jacket</name>
    <name type="synonym">Wasp</name>
    <dbReference type="NCBI Taxonomy" id="30214"/>
    <lineage>
        <taxon>Eukaryota</taxon>
        <taxon>Metazoa</taxon>
        <taxon>Ecdysozoa</taxon>
        <taxon>Arthropoda</taxon>
        <taxon>Hexapoda</taxon>
        <taxon>Insecta</taxon>
        <taxon>Pterygota</taxon>
        <taxon>Neoptera</taxon>
        <taxon>Endopterygota</taxon>
        <taxon>Hymenoptera</taxon>
        <taxon>Apocrita</taxon>
        <taxon>Aculeata</taxon>
        <taxon>Vespoidea</taxon>
        <taxon>Vespidae</taxon>
        <taxon>Vespinae</taxon>
        <taxon>Vespula</taxon>
    </lineage>
</organism>
<dbReference type="PIRSF" id="PIRSF002549">
    <property type="entry name" value="Transferrin"/>
    <property type="match status" value="1"/>
</dbReference>
<dbReference type="PRINTS" id="PR00422">
    <property type="entry name" value="TRANSFERRIN"/>
</dbReference>
<dbReference type="SMART" id="SM00094">
    <property type="entry name" value="TR_FER"/>
    <property type="match status" value="1"/>
</dbReference>
<feature type="disulfide bond" evidence="5">
    <location>
        <begin position="424"/>
        <end position="461"/>
    </location>
</feature>
<keyword evidence="9" id="KW-1185">Reference proteome</keyword>
<keyword evidence="1" id="KW-0677">Repeat</keyword>